<sequence>MIARLVILGSVIVDQMMTVPRLPERGGDVMGGPVVAQAGGLFNVIAAASRLGMPTALAGRVGSGLIGDLIWRELAATGTDVLLPRALDGDSGCCIGFIEPDGERTFVTSPGVEQTLTDEDLDAVAWRADDALYVSGYDLLYPSTGPAVARLLARLRPVAVLLDPGPLLGEIPRDVLDAVLAHTTILSLNERELGIIGEPVDAPLGIWGRLPDDATVIARVGPEGAWVHRRSEAPFRVAAFPSTAVDTTGAGDAHAGALLASLADGLDLPAAVRRANAAAALAVSRFGSAAGPTSAELAEALA</sequence>
<dbReference type="GO" id="GO:0016301">
    <property type="term" value="F:kinase activity"/>
    <property type="evidence" value="ECO:0007669"/>
    <property type="project" value="UniProtKB-KW"/>
</dbReference>
<keyword evidence="1" id="KW-0808">Transferase</keyword>
<proteinExistence type="predicted"/>
<dbReference type="PROSITE" id="PS00584">
    <property type="entry name" value="PFKB_KINASES_2"/>
    <property type="match status" value="1"/>
</dbReference>
<evidence type="ECO:0000313" key="5">
    <source>
        <dbReference type="Proteomes" id="UP000824504"/>
    </source>
</evidence>
<dbReference type="InterPro" id="IPR002173">
    <property type="entry name" value="Carboh/pur_kinase_PfkB_CS"/>
</dbReference>
<dbReference type="EMBL" id="CP079216">
    <property type="protein sequence ID" value="QXT62631.1"/>
    <property type="molecule type" value="Genomic_DNA"/>
</dbReference>
<protein>
    <submittedName>
        <fullName evidence="4">Sugar kinase</fullName>
    </submittedName>
</protein>
<dbReference type="Proteomes" id="UP000824504">
    <property type="component" value="Chromosome"/>
</dbReference>
<dbReference type="Pfam" id="PF00294">
    <property type="entry name" value="PfkB"/>
    <property type="match status" value="1"/>
</dbReference>
<dbReference type="InterPro" id="IPR011611">
    <property type="entry name" value="PfkB_dom"/>
</dbReference>
<evidence type="ECO:0000256" key="1">
    <source>
        <dbReference type="ARBA" id="ARBA00022679"/>
    </source>
</evidence>
<accession>A0ABX8SGY2</accession>
<dbReference type="PANTHER" id="PTHR10584">
    <property type="entry name" value="SUGAR KINASE"/>
    <property type="match status" value="1"/>
</dbReference>
<evidence type="ECO:0000313" key="4">
    <source>
        <dbReference type="EMBL" id="QXT62631.1"/>
    </source>
</evidence>
<reference evidence="4 5" key="1">
    <citation type="submission" date="2021-07" db="EMBL/GenBank/DDBJ databases">
        <title>complete genome sequencing of Tessaracoccus sp.J1M15.</title>
        <authorList>
            <person name="Bae J.-W."/>
            <person name="Kim D.-y."/>
        </authorList>
    </citation>
    <scope>NUCLEOTIDE SEQUENCE [LARGE SCALE GENOMIC DNA]</scope>
    <source>
        <strain evidence="4 5">J1M15</strain>
    </source>
</reference>
<name>A0ABX8SGY2_9ACTN</name>
<keyword evidence="2 4" id="KW-0418">Kinase</keyword>
<evidence type="ECO:0000256" key="2">
    <source>
        <dbReference type="ARBA" id="ARBA00022777"/>
    </source>
</evidence>
<evidence type="ECO:0000259" key="3">
    <source>
        <dbReference type="Pfam" id="PF00294"/>
    </source>
</evidence>
<gene>
    <name evidence="4" type="ORF">KDB89_12970</name>
</gene>
<keyword evidence="5" id="KW-1185">Reference proteome</keyword>
<feature type="domain" description="Carbohydrate kinase PfkB" evidence="3">
    <location>
        <begin position="4"/>
        <end position="290"/>
    </location>
</feature>
<dbReference type="PANTHER" id="PTHR10584:SF166">
    <property type="entry name" value="RIBOKINASE"/>
    <property type="match status" value="1"/>
</dbReference>
<organism evidence="4 5">
    <name type="scientific">Tessaracoccus palaemonis</name>
    <dbReference type="NCBI Taxonomy" id="2829499"/>
    <lineage>
        <taxon>Bacteria</taxon>
        <taxon>Bacillati</taxon>
        <taxon>Actinomycetota</taxon>
        <taxon>Actinomycetes</taxon>
        <taxon>Propionibacteriales</taxon>
        <taxon>Propionibacteriaceae</taxon>
        <taxon>Tessaracoccus</taxon>
    </lineage>
</organism>
<dbReference type="RefSeq" id="WP_219081705.1">
    <property type="nucleotide sequence ID" value="NZ_CP079216.1"/>
</dbReference>